<reference evidence="2 3" key="1">
    <citation type="journal article" date="2024" name="Science">
        <title>Giant polyketide synthase enzymes in the biosynthesis of giant marine polyether toxins.</title>
        <authorList>
            <person name="Fallon T.R."/>
            <person name="Shende V.V."/>
            <person name="Wierzbicki I.H."/>
            <person name="Pendleton A.L."/>
            <person name="Watervoot N.F."/>
            <person name="Auber R.P."/>
            <person name="Gonzalez D.J."/>
            <person name="Wisecaver J.H."/>
            <person name="Moore B.S."/>
        </authorList>
    </citation>
    <scope>NUCLEOTIDE SEQUENCE [LARGE SCALE GENOMIC DNA]</scope>
    <source>
        <strain evidence="2 3">12B1</strain>
    </source>
</reference>
<comment type="caution">
    <text evidence="2">The sequence shown here is derived from an EMBL/GenBank/DDBJ whole genome shotgun (WGS) entry which is preliminary data.</text>
</comment>
<gene>
    <name evidence="2" type="ORF">AB1Y20_001431</name>
</gene>
<organism evidence="2 3">
    <name type="scientific">Prymnesium parvum</name>
    <name type="common">Toxic golden alga</name>
    <dbReference type="NCBI Taxonomy" id="97485"/>
    <lineage>
        <taxon>Eukaryota</taxon>
        <taxon>Haptista</taxon>
        <taxon>Haptophyta</taxon>
        <taxon>Prymnesiophyceae</taxon>
        <taxon>Prymnesiales</taxon>
        <taxon>Prymnesiaceae</taxon>
        <taxon>Prymnesium</taxon>
    </lineage>
</organism>
<evidence type="ECO:0000256" key="1">
    <source>
        <dbReference type="SAM" id="MobiDB-lite"/>
    </source>
</evidence>
<dbReference type="AlphaFoldDB" id="A0AB34KDP0"/>
<feature type="region of interest" description="Disordered" evidence="1">
    <location>
        <begin position="176"/>
        <end position="196"/>
    </location>
</feature>
<feature type="region of interest" description="Disordered" evidence="1">
    <location>
        <begin position="110"/>
        <end position="134"/>
    </location>
</feature>
<evidence type="ECO:0000313" key="2">
    <source>
        <dbReference type="EMBL" id="KAL1530530.1"/>
    </source>
</evidence>
<feature type="region of interest" description="Disordered" evidence="1">
    <location>
        <begin position="72"/>
        <end position="91"/>
    </location>
</feature>
<name>A0AB34KDP0_PRYPA</name>
<keyword evidence="3" id="KW-1185">Reference proteome</keyword>
<protein>
    <submittedName>
        <fullName evidence="2">Uncharacterized protein</fullName>
    </submittedName>
</protein>
<accession>A0AB34KDP0</accession>
<dbReference type="Proteomes" id="UP001515480">
    <property type="component" value="Unassembled WGS sequence"/>
</dbReference>
<proteinExistence type="predicted"/>
<feature type="compositionally biased region" description="Polar residues" evidence="1">
    <location>
        <begin position="186"/>
        <end position="196"/>
    </location>
</feature>
<sequence>MVALAAQRQSPKRVVAFEEAASQINLSPPMAEADAVDCLGLAASTMFEPLVQRLKVLFCDAPAVTSLDRRGVTESSGSMKKAALSATPSAMPTGGAVEGGEMHAGHVNEEHQVHSAPSEGIHTPLERETSSRMGCSAPLDIPLRRYRQDTTHPGVPTTGAPARWSKSITELPCDLEDDCNLDRSTAEPQPERTPSLTVSDLASEELFVLETVQI</sequence>
<evidence type="ECO:0000313" key="3">
    <source>
        <dbReference type="Proteomes" id="UP001515480"/>
    </source>
</evidence>
<dbReference type="EMBL" id="JBGBPQ010000001">
    <property type="protein sequence ID" value="KAL1530530.1"/>
    <property type="molecule type" value="Genomic_DNA"/>
</dbReference>